<dbReference type="GO" id="GO:0160237">
    <property type="term" value="F:D-Ala-D-Ala dipeptidase activity"/>
    <property type="evidence" value="ECO:0007669"/>
    <property type="project" value="UniProtKB-EC"/>
</dbReference>
<dbReference type="InterPro" id="IPR009045">
    <property type="entry name" value="Zn_M74/Hedgehog-like"/>
</dbReference>
<dbReference type="GO" id="GO:0008237">
    <property type="term" value="F:metallopeptidase activity"/>
    <property type="evidence" value="ECO:0007669"/>
    <property type="project" value="UniProtKB-KW"/>
</dbReference>
<dbReference type="EC" id="3.4.13.22" evidence="9"/>
<evidence type="ECO:0000256" key="1">
    <source>
        <dbReference type="ARBA" id="ARBA00001362"/>
    </source>
</evidence>
<keyword evidence="12" id="KW-1185">Reference proteome</keyword>
<comment type="cofactor">
    <cofactor evidence="9">
        <name>Zn(2+)</name>
        <dbReference type="ChEBI" id="CHEBI:29105"/>
    </cofactor>
    <text evidence="9">Binds 1 zinc ion per subunit.</text>
</comment>
<evidence type="ECO:0000256" key="8">
    <source>
        <dbReference type="ARBA" id="ARBA00023316"/>
    </source>
</evidence>
<dbReference type="PANTHER" id="PTHR43126">
    <property type="entry name" value="D-ALANYL-D-ALANINE DIPEPTIDASE"/>
    <property type="match status" value="1"/>
</dbReference>
<evidence type="ECO:0000313" key="11">
    <source>
        <dbReference type="EMBL" id="MBE1237343.1"/>
    </source>
</evidence>
<dbReference type="InterPro" id="IPR000755">
    <property type="entry name" value="A_A_dipeptidase"/>
</dbReference>
<feature type="region of interest" description="Disordered" evidence="10">
    <location>
        <begin position="184"/>
        <end position="208"/>
    </location>
</feature>
<evidence type="ECO:0000256" key="7">
    <source>
        <dbReference type="ARBA" id="ARBA00023049"/>
    </source>
</evidence>
<comment type="function">
    <text evidence="9">Catalyzes hydrolysis of the D-alanyl-D-alanine dipeptide.</text>
</comment>
<evidence type="ECO:0000256" key="3">
    <source>
        <dbReference type="ARBA" id="ARBA00022723"/>
    </source>
</evidence>
<comment type="catalytic activity">
    <reaction evidence="1 9">
        <text>D-alanyl-D-alanine + H2O = 2 D-alanine</text>
        <dbReference type="Rhea" id="RHEA:20661"/>
        <dbReference type="ChEBI" id="CHEBI:15377"/>
        <dbReference type="ChEBI" id="CHEBI:57416"/>
        <dbReference type="ChEBI" id="CHEBI:57822"/>
        <dbReference type="EC" id="3.4.13.22"/>
    </reaction>
</comment>
<feature type="active site" description="Proton donor/acceptor" evidence="9">
    <location>
        <position position="158"/>
    </location>
</feature>
<feature type="binding site" evidence="9">
    <location>
        <position position="93"/>
    </location>
    <ligand>
        <name>Zn(2+)</name>
        <dbReference type="ChEBI" id="CHEBI:29105"/>
        <note>catalytic</note>
    </ligand>
</feature>
<sequence>MLVEITPEAFDVRLDLRYASADNFTGQPVYGRAACYLHADAVPLLQHAIDLAALQGFRLRLFDGFRPSEAQWALWGHTPDAEFLADPRRGSPHSMGAAIDLTLEDARTGEILDMGTGFDDMCEASHHGSTAISTEAQRNRFLLLGIMSTAGWDFYSKEWWHYQLFRPRGRYPVLRDGEACPALMPPGTPRAPDVVTDAAPGSLPSGGI</sequence>
<feature type="site" description="Transition state stabilizer" evidence="9">
    <location>
        <position position="66"/>
    </location>
</feature>
<comment type="caution">
    <text evidence="11">The sequence shown here is derived from an EMBL/GenBank/DDBJ whole genome shotgun (WGS) entry which is preliminary data.</text>
</comment>
<evidence type="ECO:0000256" key="2">
    <source>
        <dbReference type="ARBA" id="ARBA00022670"/>
    </source>
</evidence>
<feature type="binding site" evidence="9">
    <location>
        <position position="161"/>
    </location>
    <ligand>
        <name>Zn(2+)</name>
        <dbReference type="ChEBI" id="CHEBI:29105"/>
        <note>catalytic</note>
    </ligand>
</feature>
<dbReference type="SUPFAM" id="SSF55166">
    <property type="entry name" value="Hedgehog/DD-peptidase"/>
    <property type="match status" value="1"/>
</dbReference>
<evidence type="ECO:0000256" key="9">
    <source>
        <dbReference type="HAMAP-Rule" id="MF_01924"/>
    </source>
</evidence>
<comment type="similarity">
    <text evidence="9">Belongs to the peptidase M15D family.</text>
</comment>
<keyword evidence="6 9" id="KW-0224">Dipeptidase</keyword>
<dbReference type="HAMAP" id="MF_01924">
    <property type="entry name" value="A_A_dipeptidase"/>
    <property type="match status" value="1"/>
</dbReference>
<protein>
    <recommendedName>
        <fullName evidence="9">D-alanyl-D-alanine dipeptidase</fullName>
        <shortName evidence="9">D-Ala-D-Ala dipeptidase</shortName>
        <ecNumber evidence="9">3.4.13.22</ecNumber>
    </recommendedName>
</protein>
<evidence type="ECO:0000256" key="6">
    <source>
        <dbReference type="ARBA" id="ARBA00022997"/>
    </source>
</evidence>
<evidence type="ECO:0000256" key="10">
    <source>
        <dbReference type="SAM" id="MobiDB-lite"/>
    </source>
</evidence>
<evidence type="ECO:0000313" key="12">
    <source>
        <dbReference type="Proteomes" id="UP000631034"/>
    </source>
</evidence>
<dbReference type="GO" id="GO:0008270">
    <property type="term" value="F:zinc ion binding"/>
    <property type="evidence" value="ECO:0007669"/>
    <property type="project" value="UniProtKB-UniRule"/>
</dbReference>
<gene>
    <name evidence="9 11" type="primary">ddpX</name>
    <name evidence="11" type="ORF">IHV25_06745</name>
</gene>
<keyword evidence="5 9" id="KW-0862">Zinc</keyword>
<organism evidence="11 12">
    <name type="scientific">Phaeovibrio sulfidiphilus</name>
    <dbReference type="NCBI Taxonomy" id="1220600"/>
    <lineage>
        <taxon>Bacteria</taxon>
        <taxon>Pseudomonadati</taxon>
        <taxon>Pseudomonadota</taxon>
        <taxon>Alphaproteobacteria</taxon>
        <taxon>Rhodospirillales</taxon>
        <taxon>Rhodospirillaceae</taxon>
        <taxon>Phaeovibrio</taxon>
    </lineage>
</organism>
<dbReference type="GO" id="GO:0006508">
    <property type="term" value="P:proteolysis"/>
    <property type="evidence" value="ECO:0007669"/>
    <property type="project" value="UniProtKB-KW"/>
</dbReference>
<dbReference type="EMBL" id="JACZHT010000004">
    <property type="protein sequence ID" value="MBE1237343.1"/>
    <property type="molecule type" value="Genomic_DNA"/>
</dbReference>
<name>A0A8J6YZG0_9PROT</name>
<dbReference type="RefSeq" id="WP_192534353.1">
    <property type="nucleotide sequence ID" value="NZ_JACZHT010000004.1"/>
</dbReference>
<dbReference type="CDD" id="cd14840">
    <property type="entry name" value="D-Ala-D-Ala_dipeptidase_Aad"/>
    <property type="match status" value="1"/>
</dbReference>
<keyword evidence="2 9" id="KW-0645">Protease</keyword>
<keyword evidence="7 9" id="KW-0482">Metalloprotease</keyword>
<keyword evidence="3 9" id="KW-0479">Metal-binding</keyword>
<dbReference type="Gene3D" id="3.30.1380.10">
    <property type="match status" value="1"/>
</dbReference>
<feature type="binding site" evidence="9">
    <location>
        <position position="100"/>
    </location>
    <ligand>
        <name>Zn(2+)</name>
        <dbReference type="ChEBI" id="CHEBI:29105"/>
        <note>catalytic</note>
    </ligand>
</feature>
<keyword evidence="8" id="KW-0961">Cell wall biogenesis/degradation</keyword>
<keyword evidence="4 9" id="KW-0378">Hydrolase</keyword>
<reference evidence="11" key="1">
    <citation type="submission" date="2020-10" db="EMBL/GenBank/DDBJ databases">
        <title>Genome sequence of the unusual species of purple photosynthetic bacteria, Phaeovibrio sulfidiphilus DSM 23193, type strain.</title>
        <authorList>
            <person name="Kyndt J.A."/>
            <person name="Meyer T.E."/>
        </authorList>
    </citation>
    <scope>NUCLEOTIDE SEQUENCE</scope>
    <source>
        <strain evidence="11">DSM 23193</strain>
    </source>
</reference>
<accession>A0A8J6YZG0</accession>
<dbReference type="PANTHER" id="PTHR43126:SF1">
    <property type="entry name" value="D-ALANYL-D-ALANINE DIPEPTIDASE"/>
    <property type="match status" value="1"/>
</dbReference>
<dbReference type="NCBIfam" id="NF007557">
    <property type="entry name" value="PRK10178.1"/>
    <property type="match status" value="1"/>
</dbReference>
<dbReference type="Pfam" id="PF01427">
    <property type="entry name" value="Peptidase_M15"/>
    <property type="match status" value="1"/>
</dbReference>
<dbReference type="Proteomes" id="UP000631034">
    <property type="component" value="Unassembled WGS sequence"/>
</dbReference>
<evidence type="ECO:0000256" key="5">
    <source>
        <dbReference type="ARBA" id="ARBA00022833"/>
    </source>
</evidence>
<dbReference type="AlphaFoldDB" id="A0A8J6YZG0"/>
<evidence type="ECO:0000256" key="4">
    <source>
        <dbReference type="ARBA" id="ARBA00022801"/>
    </source>
</evidence>
<proteinExistence type="inferred from homology"/>
<dbReference type="GO" id="GO:0071555">
    <property type="term" value="P:cell wall organization"/>
    <property type="evidence" value="ECO:0007669"/>
    <property type="project" value="UniProtKB-KW"/>
</dbReference>